<comment type="caution">
    <text evidence="2">The sequence shown here is derived from an EMBL/GenBank/DDBJ whole genome shotgun (WGS) entry which is preliminary data.</text>
</comment>
<keyword evidence="3" id="KW-1185">Reference proteome</keyword>
<dbReference type="EMBL" id="BEZZ01194242">
    <property type="protein sequence ID" value="GCC46715.1"/>
    <property type="molecule type" value="Genomic_DNA"/>
</dbReference>
<sequence length="66" mass="6865">MGGTIPDVTLSRDSALTAAFRDGGGWGDDPGRDSFPGFGTDCGVPSFLNPSLLQEGRQRSLPVVPD</sequence>
<protein>
    <submittedName>
        <fullName evidence="2">Uncharacterized protein</fullName>
    </submittedName>
</protein>
<evidence type="ECO:0000256" key="1">
    <source>
        <dbReference type="SAM" id="MobiDB-lite"/>
    </source>
</evidence>
<reference evidence="2 3" key="1">
    <citation type="journal article" date="2018" name="Nat. Ecol. Evol.">
        <title>Shark genomes provide insights into elasmobranch evolution and the origin of vertebrates.</title>
        <authorList>
            <person name="Hara Y"/>
            <person name="Yamaguchi K"/>
            <person name="Onimaru K"/>
            <person name="Kadota M"/>
            <person name="Koyanagi M"/>
            <person name="Keeley SD"/>
            <person name="Tatsumi K"/>
            <person name="Tanaka K"/>
            <person name="Motone F"/>
            <person name="Kageyama Y"/>
            <person name="Nozu R"/>
            <person name="Adachi N"/>
            <person name="Nishimura O"/>
            <person name="Nakagawa R"/>
            <person name="Tanegashima C"/>
            <person name="Kiyatake I"/>
            <person name="Matsumoto R"/>
            <person name="Murakumo K"/>
            <person name="Nishida K"/>
            <person name="Terakita A"/>
            <person name="Kuratani S"/>
            <person name="Sato K"/>
            <person name="Hyodo S Kuraku.S."/>
        </authorList>
    </citation>
    <scope>NUCLEOTIDE SEQUENCE [LARGE SCALE GENOMIC DNA]</scope>
</reference>
<organism evidence="2 3">
    <name type="scientific">Chiloscyllium punctatum</name>
    <name type="common">Brownbanded bambooshark</name>
    <name type="synonym">Hemiscyllium punctatum</name>
    <dbReference type="NCBI Taxonomy" id="137246"/>
    <lineage>
        <taxon>Eukaryota</taxon>
        <taxon>Metazoa</taxon>
        <taxon>Chordata</taxon>
        <taxon>Craniata</taxon>
        <taxon>Vertebrata</taxon>
        <taxon>Chondrichthyes</taxon>
        <taxon>Elasmobranchii</taxon>
        <taxon>Galeomorphii</taxon>
        <taxon>Galeoidea</taxon>
        <taxon>Orectolobiformes</taxon>
        <taxon>Hemiscylliidae</taxon>
        <taxon>Chiloscyllium</taxon>
    </lineage>
</organism>
<dbReference type="AlphaFoldDB" id="A0A401TVM6"/>
<proteinExistence type="predicted"/>
<gene>
    <name evidence="2" type="ORF">chiPu_0030837</name>
</gene>
<evidence type="ECO:0000313" key="2">
    <source>
        <dbReference type="EMBL" id="GCC46715.1"/>
    </source>
</evidence>
<name>A0A401TVM6_CHIPU</name>
<feature type="region of interest" description="Disordered" evidence="1">
    <location>
        <begin position="21"/>
        <end position="40"/>
    </location>
</feature>
<dbReference type="Proteomes" id="UP000287033">
    <property type="component" value="Unassembled WGS sequence"/>
</dbReference>
<accession>A0A401TVM6</accession>
<evidence type="ECO:0000313" key="3">
    <source>
        <dbReference type="Proteomes" id="UP000287033"/>
    </source>
</evidence>